<accession>A0A7H8N1N3</accession>
<evidence type="ECO:0000313" key="3">
    <source>
        <dbReference type="EMBL" id="QKW48325.1"/>
    </source>
</evidence>
<evidence type="ECO:0000259" key="2">
    <source>
        <dbReference type="Pfam" id="PF00144"/>
    </source>
</evidence>
<proteinExistence type="predicted"/>
<organism evidence="3 4">
    <name type="scientific">Streptomyces buecherae</name>
    <dbReference type="NCBI Taxonomy" id="2763006"/>
    <lineage>
        <taxon>Bacteria</taxon>
        <taxon>Bacillati</taxon>
        <taxon>Actinomycetota</taxon>
        <taxon>Actinomycetes</taxon>
        <taxon>Kitasatosporales</taxon>
        <taxon>Streptomycetaceae</taxon>
        <taxon>Streptomyces</taxon>
    </lineage>
</organism>
<gene>
    <name evidence="3" type="ORF">HUT08_00840</name>
</gene>
<dbReference type="AlphaFoldDB" id="A0A7H8N1N3"/>
<dbReference type="Gene3D" id="3.40.710.10">
    <property type="entry name" value="DD-peptidase/beta-lactamase superfamily"/>
    <property type="match status" value="1"/>
</dbReference>
<dbReference type="EMBL" id="CP054929">
    <property type="protein sequence ID" value="QKW48325.1"/>
    <property type="molecule type" value="Genomic_DNA"/>
</dbReference>
<feature type="signal peptide" evidence="1">
    <location>
        <begin position="1"/>
        <end position="32"/>
    </location>
</feature>
<feature type="chain" id="PRO_5028923808" evidence="1">
    <location>
        <begin position="33"/>
        <end position="416"/>
    </location>
</feature>
<feature type="domain" description="Beta-lactamase-related" evidence="2">
    <location>
        <begin position="62"/>
        <end position="398"/>
    </location>
</feature>
<dbReference type="PANTHER" id="PTHR46825:SF7">
    <property type="entry name" value="D-ALANYL-D-ALANINE CARBOXYPEPTIDASE"/>
    <property type="match status" value="1"/>
</dbReference>
<dbReference type="InterPro" id="IPR006311">
    <property type="entry name" value="TAT_signal"/>
</dbReference>
<dbReference type="SUPFAM" id="SSF56601">
    <property type="entry name" value="beta-lactamase/transpeptidase-like"/>
    <property type="match status" value="1"/>
</dbReference>
<name>A0A7H8N1N3_9ACTN</name>
<dbReference type="PROSITE" id="PS51318">
    <property type="entry name" value="TAT"/>
    <property type="match status" value="1"/>
</dbReference>
<keyword evidence="1" id="KW-0732">Signal</keyword>
<dbReference type="InterPro" id="IPR001466">
    <property type="entry name" value="Beta-lactam-related"/>
</dbReference>
<dbReference type="Proteomes" id="UP000509303">
    <property type="component" value="Chromosome"/>
</dbReference>
<dbReference type="InterPro" id="IPR050491">
    <property type="entry name" value="AmpC-like"/>
</dbReference>
<keyword evidence="4" id="KW-1185">Reference proteome</keyword>
<dbReference type="Pfam" id="PF00144">
    <property type="entry name" value="Beta-lactamase"/>
    <property type="match status" value="1"/>
</dbReference>
<evidence type="ECO:0000256" key="1">
    <source>
        <dbReference type="SAM" id="SignalP"/>
    </source>
</evidence>
<dbReference type="InterPro" id="IPR012338">
    <property type="entry name" value="Beta-lactam/transpept-like"/>
</dbReference>
<dbReference type="RefSeq" id="WP_176160022.1">
    <property type="nucleotide sequence ID" value="NZ_CP054929.1"/>
</dbReference>
<sequence>MSAARPALSRRAGVSAAAAALLVGAAPVAATAADGQRRRGGRGRAERARHDAALQRDVAAVRATGATGVLAEVQTAGGRAAARAGTADLATGRPVPWDAYYRIGSDTKPFTATVALQLVGEGALALTDPVERWLPGLVRGNGNDGRRITLANLLRHTSGLADYLAASGDGEPPTPAGYRAGRFSHQTPRQQVAAALSQPPGWLPDADDPAGERRWSYSNTNYVLAGLIIERVTGHSWAQEVHERVIEPLGLRHTLTPGTSPYVPQPTATAYTAFPGERELTDTTLTFGGYADGSLISTPRELATFWRALFGGRLLRPAQLAAMRQTVPAPDWIAGRGVRYGLGVAWRPVRGSSDGIWFHGGTHLGTVSETGVRPDGSRAATAAVFTLRMAGVAADAQARAALRLVDNALGSTGGAD</sequence>
<dbReference type="PANTHER" id="PTHR46825">
    <property type="entry name" value="D-ALANYL-D-ALANINE-CARBOXYPEPTIDASE/ENDOPEPTIDASE AMPH"/>
    <property type="match status" value="1"/>
</dbReference>
<reference evidence="3 4" key="1">
    <citation type="submission" date="2020-06" db="EMBL/GenBank/DDBJ databases">
        <title>Genome mining for natural products.</title>
        <authorList>
            <person name="Zhang B."/>
            <person name="Shi J."/>
            <person name="Ge H."/>
        </authorList>
    </citation>
    <scope>NUCLEOTIDE SEQUENCE [LARGE SCALE GENOMIC DNA]</scope>
    <source>
        <strain evidence="3 4">NA00687</strain>
    </source>
</reference>
<evidence type="ECO:0000313" key="4">
    <source>
        <dbReference type="Proteomes" id="UP000509303"/>
    </source>
</evidence>
<protein>
    <submittedName>
        <fullName evidence="3">Beta-lactamase family protein</fullName>
    </submittedName>
</protein>